<dbReference type="PROSITE" id="PS00108">
    <property type="entry name" value="PROTEIN_KINASE_ST"/>
    <property type="match status" value="1"/>
</dbReference>
<dbReference type="InterPro" id="IPR000719">
    <property type="entry name" value="Prot_kinase_dom"/>
</dbReference>
<keyword evidence="4" id="KW-0418">Kinase</keyword>
<feature type="compositionally biased region" description="Basic and acidic residues" evidence="8">
    <location>
        <begin position="443"/>
        <end position="458"/>
    </location>
</feature>
<dbReference type="Pfam" id="PF00069">
    <property type="entry name" value="Pkinase"/>
    <property type="match status" value="1"/>
</dbReference>
<dbReference type="InterPro" id="IPR011009">
    <property type="entry name" value="Kinase-like_dom_sf"/>
</dbReference>
<sequence>MYNDQCDSFHAKYKVLEKIGEGSFSEVLKCLNKCTGVLYAAKRLKKFYKSESSILTCAEVVAAQKVPFHSNILNIFEYHYDSFSGQVTFIFELMDMSLYDHLENRNKSENQHRGLTEQKAKEYLYQLLRGLEHLHRNGLFHRDVKPENILMKFSFIDCTRLQRLRRYETIKLADLGSLRGIYSVPPYTEYISTRWYRSPECLLSNGNYGPKMDVWAAGCVFFEMLTLMPLFPGSNEVDQLYKIHNVLGSPSMQFMSKLKSRSRNCVVFPKIRGTGLEPLLPQATRQTRDVLKLMIEYDPDKRINVRRLLKNPYFNNIRYKFEPTMEGQPGFASYKSPEYGKKSQGDVTAVKPKIIKREHVSVEAKPRCNSKGATPSIEIPYYSPAGSSGKGRQVTLPLVDYKILRCVDNNRVDSSDSNKSDLSRKGSIRRSVEIILKSSRNSESNKHSISKEKADSRRLYSKSQTIPRKASSLEAPSYFIKSKNNVKSNKPST</sequence>
<evidence type="ECO:0000256" key="4">
    <source>
        <dbReference type="ARBA" id="ARBA00022777"/>
    </source>
</evidence>
<feature type="domain" description="Protein kinase" evidence="9">
    <location>
        <begin position="13"/>
        <end position="314"/>
    </location>
</feature>
<accession>A0AAR5Q2X4</accession>
<organism evidence="10 11">
    <name type="scientific">Dendroctonus ponderosae</name>
    <name type="common">Mountain pine beetle</name>
    <dbReference type="NCBI Taxonomy" id="77166"/>
    <lineage>
        <taxon>Eukaryota</taxon>
        <taxon>Metazoa</taxon>
        <taxon>Ecdysozoa</taxon>
        <taxon>Arthropoda</taxon>
        <taxon>Hexapoda</taxon>
        <taxon>Insecta</taxon>
        <taxon>Pterygota</taxon>
        <taxon>Neoptera</taxon>
        <taxon>Endopterygota</taxon>
        <taxon>Coleoptera</taxon>
        <taxon>Polyphaga</taxon>
        <taxon>Cucujiformia</taxon>
        <taxon>Curculionidae</taxon>
        <taxon>Scolytinae</taxon>
        <taxon>Dendroctonus</taxon>
    </lineage>
</organism>
<dbReference type="SUPFAM" id="SSF56112">
    <property type="entry name" value="Protein kinase-like (PK-like)"/>
    <property type="match status" value="1"/>
</dbReference>
<evidence type="ECO:0000256" key="1">
    <source>
        <dbReference type="ARBA" id="ARBA00022527"/>
    </source>
</evidence>
<keyword evidence="5 6" id="KW-0067">ATP-binding</keyword>
<dbReference type="AlphaFoldDB" id="A0AAR5Q2X4"/>
<dbReference type="PROSITE" id="PS50011">
    <property type="entry name" value="PROTEIN_KINASE_DOM"/>
    <property type="match status" value="1"/>
</dbReference>
<reference evidence="10" key="2">
    <citation type="submission" date="2024-08" db="UniProtKB">
        <authorList>
            <consortium name="EnsemblMetazoa"/>
        </authorList>
    </citation>
    <scope>IDENTIFICATION</scope>
</reference>
<dbReference type="FunFam" id="1.10.510.10:FF:000624">
    <property type="entry name" value="Mitogen-activated protein kinase"/>
    <property type="match status" value="1"/>
</dbReference>
<name>A0AAR5Q2X4_DENPD</name>
<dbReference type="Proteomes" id="UP000019118">
    <property type="component" value="Unassembled WGS sequence"/>
</dbReference>
<evidence type="ECO:0000256" key="3">
    <source>
        <dbReference type="ARBA" id="ARBA00022741"/>
    </source>
</evidence>
<feature type="region of interest" description="Disordered" evidence="8">
    <location>
        <begin position="438"/>
        <end position="493"/>
    </location>
</feature>
<evidence type="ECO:0000313" key="10">
    <source>
        <dbReference type="EnsemblMetazoa" id="XP_019767575.1"/>
    </source>
</evidence>
<evidence type="ECO:0000256" key="2">
    <source>
        <dbReference type="ARBA" id="ARBA00022679"/>
    </source>
</evidence>
<dbReference type="EnsemblMetazoa" id="XM_019912016.1">
    <property type="protein sequence ID" value="XP_019767575.1"/>
    <property type="gene ID" value="LOC109542688"/>
</dbReference>
<keyword evidence="2" id="KW-0808">Transferase</keyword>
<keyword evidence="1 7" id="KW-0723">Serine/threonine-protein kinase</keyword>
<comment type="similarity">
    <text evidence="7">Belongs to the protein kinase superfamily.</text>
</comment>
<reference evidence="11" key="1">
    <citation type="journal article" date="2013" name="Genome Biol.">
        <title>Draft genome of the mountain pine beetle, Dendroctonus ponderosae Hopkins, a major forest pest.</title>
        <authorList>
            <person name="Keeling C.I."/>
            <person name="Yuen M.M."/>
            <person name="Liao N.Y."/>
            <person name="Docking T.R."/>
            <person name="Chan S.K."/>
            <person name="Taylor G.A."/>
            <person name="Palmquist D.L."/>
            <person name="Jackman S.D."/>
            <person name="Nguyen A."/>
            <person name="Li M."/>
            <person name="Henderson H."/>
            <person name="Janes J.K."/>
            <person name="Zhao Y."/>
            <person name="Pandoh P."/>
            <person name="Moore R."/>
            <person name="Sperling F.A."/>
            <person name="Huber D.P."/>
            <person name="Birol I."/>
            <person name="Jones S.J."/>
            <person name="Bohlmann J."/>
        </authorList>
    </citation>
    <scope>NUCLEOTIDE SEQUENCE</scope>
</reference>
<dbReference type="GO" id="GO:0004674">
    <property type="term" value="F:protein serine/threonine kinase activity"/>
    <property type="evidence" value="ECO:0007669"/>
    <property type="project" value="UniProtKB-KW"/>
</dbReference>
<evidence type="ECO:0000313" key="11">
    <source>
        <dbReference type="Proteomes" id="UP000019118"/>
    </source>
</evidence>
<keyword evidence="11" id="KW-1185">Reference proteome</keyword>
<evidence type="ECO:0000256" key="7">
    <source>
        <dbReference type="RuleBase" id="RU000304"/>
    </source>
</evidence>
<dbReference type="InterPro" id="IPR008271">
    <property type="entry name" value="Ser/Thr_kinase_AS"/>
</dbReference>
<evidence type="ECO:0000256" key="8">
    <source>
        <dbReference type="SAM" id="MobiDB-lite"/>
    </source>
</evidence>
<protein>
    <recommendedName>
        <fullName evidence="9">Protein kinase domain-containing protein</fullName>
    </recommendedName>
</protein>
<dbReference type="Gene3D" id="3.30.200.20">
    <property type="entry name" value="Phosphorylase Kinase, domain 1"/>
    <property type="match status" value="1"/>
</dbReference>
<feature type="binding site" evidence="6">
    <location>
        <position position="42"/>
    </location>
    <ligand>
        <name>ATP</name>
        <dbReference type="ChEBI" id="CHEBI:30616"/>
    </ligand>
</feature>
<proteinExistence type="inferred from homology"/>
<dbReference type="PROSITE" id="PS00107">
    <property type="entry name" value="PROTEIN_KINASE_ATP"/>
    <property type="match status" value="1"/>
</dbReference>
<dbReference type="PANTHER" id="PTHR24055">
    <property type="entry name" value="MITOGEN-ACTIVATED PROTEIN KINASE"/>
    <property type="match status" value="1"/>
</dbReference>
<feature type="compositionally biased region" description="Low complexity" evidence="8">
    <location>
        <begin position="481"/>
        <end position="493"/>
    </location>
</feature>
<evidence type="ECO:0000259" key="9">
    <source>
        <dbReference type="PROSITE" id="PS50011"/>
    </source>
</evidence>
<evidence type="ECO:0000256" key="6">
    <source>
        <dbReference type="PROSITE-ProRule" id="PRU10141"/>
    </source>
</evidence>
<dbReference type="InterPro" id="IPR050117">
    <property type="entry name" value="MAPK"/>
</dbReference>
<dbReference type="Gene3D" id="1.10.510.10">
    <property type="entry name" value="Transferase(Phosphotransferase) domain 1"/>
    <property type="match status" value="1"/>
</dbReference>
<evidence type="ECO:0000256" key="5">
    <source>
        <dbReference type="ARBA" id="ARBA00022840"/>
    </source>
</evidence>
<dbReference type="GO" id="GO:0005524">
    <property type="term" value="F:ATP binding"/>
    <property type="evidence" value="ECO:0007669"/>
    <property type="project" value="UniProtKB-UniRule"/>
</dbReference>
<dbReference type="SMART" id="SM00220">
    <property type="entry name" value="S_TKc"/>
    <property type="match status" value="1"/>
</dbReference>
<keyword evidence="3 6" id="KW-0547">Nucleotide-binding</keyword>
<dbReference type="InterPro" id="IPR017441">
    <property type="entry name" value="Protein_kinase_ATP_BS"/>
</dbReference>